<evidence type="ECO:0000313" key="4">
    <source>
        <dbReference type="Proteomes" id="UP000054166"/>
    </source>
</evidence>
<keyword evidence="2" id="KW-1133">Transmembrane helix</keyword>
<proteinExistence type="predicted"/>
<dbReference type="AlphaFoldDB" id="A0A0C3F8C1"/>
<gene>
    <name evidence="3" type="ORF">PILCRDRAFT_9046</name>
</gene>
<feature type="transmembrane region" description="Helical" evidence="2">
    <location>
        <begin position="77"/>
        <end position="97"/>
    </location>
</feature>
<feature type="region of interest" description="Disordered" evidence="1">
    <location>
        <begin position="113"/>
        <end position="143"/>
    </location>
</feature>
<dbReference type="HOGENOM" id="CLU_072478_0_0_1"/>
<keyword evidence="2" id="KW-0472">Membrane</keyword>
<evidence type="ECO:0000313" key="3">
    <source>
        <dbReference type="EMBL" id="KIM81000.1"/>
    </source>
</evidence>
<evidence type="ECO:0000256" key="2">
    <source>
        <dbReference type="SAM" id="Phobius"/>
    </source>
</evidence>
<dbReference type="EMBL" id="KN833001">
    <property type="protein sequence ID" value="KIM81000.1"/>
    <property type="molecule type" value="Genomic_DNA"/>
</dbReference>
<reference evidence="3 4" key="1">
    <citation type="submission" date="2014-04" db="EMBL/GenBank/DDBJ databases">
        <authorList>
            <consortium name="DOE Joint Genome Institute"/>
            <person name="Kuo A."/>
            <person name="Tarkka M."/>
            <person name="Buscot F."/>
            <person name="Kohler A."/>
            <person name="Nagy L.G."/>
            <person name="Floudas D."/>
            <person name="Copeland A."/>
            <person name="Barry K.W."/>
            <person name="Cichocki N."/>
            <person name="Veneault-Fourrey C."/>
            <person name="LaButti K."/>
            <person name="Lindquist E.A."/>
            <person name="Lipzen A."/>
            <person name="Lundell T."/>
            <person name="Morin E."/>
            <person name="Murat C."/>
            <person name="Sun H."/>
            <person name="Tunlid A."/>
            <person name="Henrissat B."/>
            <person name="Grigoriev I.V."/>
            <person name="Hibbett D.S."/>
            <person name="Martin F."/>
            <person name="Nordberg H.P."/>
            <person name="Cantor M.N."/>
            <person name="Hua S.X."/>
        </authorList>
    </citation>
    <scope>NUCLEOTIDE SEQUENCE [LARGE SCALE GENOMIC DNA]</scope>
    <source>
        <strain evidence="3 4">F 1598</strain>
    </source>
</reference>
<protein>
    <submittedName>
        <fullName evidence="3">Uncharacterized protein</fullName>
    </submittedName>
</protein>
<dbReference type="Proteomes" id="UP000054166">
    <property type="component" value="Unassembled WGS sequence"/>
</dbReference>
<evidence type="ECO:0000256" key="1">
    <source>
        <dbReference type="SAM" id="MobiDB-lite"/>
    </source>
</evidence>
<accession>A0A0C3F8C1</accession>
<sequence>MDLPGVYMDSRWTRGGVQPSIINQSLVLENLFKEKEDSKFDSDIEPTGSKEFHHRTNQREVDTAENHSPIIHYSFQFVIPLLGVLFLSGYGPILITVDIRYSTDNERGYIRIGIEKNNEFSTPASTPPPTRSPTPPPPNTSQQQLEDLLDVHNQDNDHLQRKSTLFSLPDVPHSDPFLLLELICEALPAKEEETILYLRENPTRTYLTDTPNDLSSAYLGHPTTPQNPFIPLRNLFSIESKLRNERTFTELSRTPTLLSPLAELFTIEEDISCDCATINPLNMLASIRDLFPILREVPSSTASPTPSSLFTIEKLVSPSQDQISKETPIRVINDSFIRPQWSVPRVVEGPPAKRT</sequence>
<dbReference type="InParanoid" id="A0A0C3F8C1"/>
<organism evidence="3 4">
    <name type="scientific">Piloderma croceum (strain F 1598)</name>
    <dbReference type="NCBI Taxonomy" id="765440"/>
    <lineage>
        <taxon>Eukaryota</taxon>
        <taxon>Fungi</taxon>
        <taxon>Dikarya</taxon>
        <taxon>Basidiomycota</taxon>
        <taxon>Agaricomycotina</taxon>
        <taxon>Agaricomycetes</taxon>
        <taxon>Agaricomycetidae</taxon>
        <taxon>Atheliales</taxon>
        <taxon>Atheliaceae</taxon>
        <taxon>Piloderma</taxon>
    </lineage>
</organism>
<name>A0A0C3F8C1_PILCF</name>
<feature type="compositionally biased region" description="Pro residues" evidence="1">
    <location>
        <begin position="125"/>
        <end position="139"/>
    </location>
</feature>
<keyword evidence="2" id="KW-0812">Transmembrane</keyword>
<feature type="region of interest" description="Disordered" evidence="1">
    <location>
        <begin position="39"/>
        <end position="58"/>
    </location>
</feature>
<reference evidence="4" key="2">
    <citation type="submission" date="2015-01" db="EMBL/GenBank/DDBJ databases">
        <title>Evolutionary Origins and Diversification of the Mycorrhizal Mutualists.</title>
        <authorList>
            <consortium name="DOE Joint Genome Institute"/>
            <consortium name="Mycorrhizal Genomics Consortium"/>
            <person name="Kohler A."/>
            <person name="Kuo A."/>
            <person name="Nagy L.G."/>
            <person name="Floudas D."/>
            <person name="Copeland A."/>
            <person name="Barry K.W."/>
            <person name="Cichocki N."/>
            <person name="Veneault-Fourrey C."/>
            <person name="LaButti K."/>
            <person name="Lindquist E.A."/>
            <person name="Lipzen A."/>
            <person name="Lundell T."/>
            <person name="Morin E."/>
            <person name="Murat C."/>
            <person name="Riley R."/>
            <person name="Ohm R."/>
            <person name="Sun H."/>
            <person name="Tunlid A."/>
            <person name="Henrissat B."/>
            <person name="Grigoriev I.V."/>
            <person name="Hibbett D.S."/>
            <person name="Martin F."/>
        </authorList>
    </citation>
    <scope>NUCLEOTIDE SEQUENCE [LARGE SCALE GENOMIC DNA]</scope>
    <source>
        <strain evidence="4">F 1598</strain>
    </source>
</reference>
<keyword evidence="4" id="KW-1185">Reference proteome</keyword>